<dbReference type="NCBIfam" id="NF037995">
    <property type="entry name" value="TRAP_S1"/>
    <property type="match status" value="1"/>
</dbReference>
<evidence type="ECO:0000256" key="2">
    <source>
        <dbReference type="ARBA" id="ARBA00022448"/>
    </source>
</evidence>
<dbReference type="Proteomes" id="UP000482578">
    <property type="component" value="Unassembled WGS sequence"/>
</dbReference>
<protein>
    <submittedName>
        <fullName evidence="5">DctP family TRAP transporter solute-binding subunit</fullName>
    </submittedName>
</protein>
<dbReference type="NCBIfam" id="TIGR00787">
    <property type="entry name" value="dctP"/>
    <property type="match status" value="1"/>
</dbReference>
<dbReference type="GO" id="GO:0030288">
    <property type="term" value="C:outer membrane-bounded periplasmic space"/>
    <property type="evidence" value="ECO:0007669"/>
    <property type="project" value="InterPro"/>
</dbReference>
<dbReference type="InterPro" id="IPR018389">
    <property type="entry name" value="DctP_fam"/>
</dbReference>
<dbReference type="InterPro" id="IPR038404">
    <property type="entry name" value="TRAP_DctP_sf"/>
</dbReference>
<dbReference type="Pfam" id="PF03480">
    <property type="entry name" value="DctP"/>
    <property type="match status" value="1"/>
</dbReference>
<reference evidence="5 6" key="1">
    <citation type="submission" date="2020-02" db="EMBL/GenBank/DDBJ databases">
        <authorList>
            <person name="Yang Z."/>
        </authorList>
    </citation>
    <scope>NUCLEOTIDE SEQUENCE [LARGE SCALE GENOMIC DNA]</scope>
    <source>
        <strain evidence="5 6">HX-7-9</strain>
    </source>
</reference>
<accession>A0A6B2KRD4</accession>
<sequence length="343" mass="36970">MKVSRLLLTSLCGAAFALTVPATAHAAYKAEYKLSTVLGNAFPWGQGAERWAQLVKERTGGRINIKVYPGAALVNGDQTRELTSMRQGGIDMAVGSTINWSPQIRQLNLFALPFLLPDYAALDALTQGRVGTELFGVMEKAGIVPLAWGENGFRELSNSKREIRNPADLKGLKIRIVGSPIFNETFSTLGANPTQMSWADAQPAMASGAVDGQENPLSLFSAAKLNTVGQKYLTLWGYMADPLVFAVNRKVWASWSPADQKIVAQAARDAAREQIKLARAGISGQDNATLRAIGAQGVKVTALTPAEKATFARAARPVYDKWAQRVGTGLVKQAETDIAKRKQ</sequence>
<comment type="similarity">
    <text evidence="1">Belongs to the bacterial solute-binding protein 7 family.</text>
</comment>
<evidence type="ECO:0000313" key="6">
    <source>
        <dbReference type="Proteomes" id="UP000482578"/>
    </source>
</evidence>
<dbReference type="AlphaFoldDB" id="A0A6B2KRD4"/>
<proteinExistence type="inferred from homology"/>
<name>A0A6B2KRD4_9NEIS</name>
<dbReference type="PANTHER" id="PTHR33376">
    <property type="match status" value="1"/>
</dbReference>
<feature type="signal peptide" evidence="4">
    <location>
        <begin position="1"/>
        <end position="26"/>
    </location>
</feature>
<keyword evidence="2" id="KW-0813">Transport</keyword>
<organism evidence="5 6">
    <name type="scientific">Crenobacter caeni</name>
    <dbReference type="NCBI Taxonomy" id="2705474"/>
    <lineage>
        <taxon>Bacteria</taxon>
        <taxon>Pseudomonadati</taxon>
        <taxon>Pseudomonadota</taxon>
        <taxon>Betaproteobacteria</taxon>
        <taxon>Neisseriales</taxon>
        <taxon>Neisseriaceae</taxon>
        <taxon>Crenobacter</taxon>
    </lineage>
</organism>
<dbReference type="EMBL" id="JAAGAA010000005">
    <property type="protein sequence ID" value="NDV12539.1"/>
    <property type="molecule type" value="Genomic_DNA"/>
</dbReference>
<dbReference type="CDD" id="cd13678">
    <property type="entry name" value="PBP2_TRAP_DctP10"/>
    <property type="match status" value="1"/>
</dbReference>
<keyword evidence="6" id="KW-1185">Reference proteome</keyword>
<dbReference type="PANTHER" id="PTHR33376:SF7">
    <property type="entry name" value="C4-DICARBOXYLATE-BINDING PROTEIN DCTB"/>
    <property type="match status" value="1"/>
</dbReference>
<dbReference type="Gene3D" id="3.40.190.170">
    <property type="entry name" value="Bacterial extracellular solute-binding protein, family 7"/>
    <property type="match status" value="1"/>
</dbReference>
<dbReference type="SUPFAM" id="SSF53850">
    <property type="entry name" value="Periplasmic binding protein-like II"/>
    <property type="match status" value="1"/>
</dbReference>
<evidence type="ECO:0000313" key="5">
    <source>
        <dbReference type="EMBL" id="NDV12539.1"/>
    </source>
</evidence>
<evidence type="ECO:0000256" key="4">
    <source>
        <dbReference type="SAM" id="SignalP"/>
    </source>
</evidence>
<dbReference type="GO" id="GO:0055085">
    <property type="term" value="P:transmembrane transport"/>
    <property type="evidence" value="ECO:0007669"/>
    <property type="project" value="InterPro"/>
</dbReference>
<keyword evidence="3 4" id="KW-0732">Signal</keyword>
<gene>
    <name evidence="5" type="ORF">GZH52_06975</name>
</gene>
<feature type="chain" id="PRO_5025583385" evidence="4">
    <location>
        <begin position="27"/>
        <end position="343"/>
    </location>
</feature>
<evidence type="ECO:0000256" key="1">
    <source>
        <dbReference type="ARBA" id="ARBA00009023"/>
    </source>
</evidence>
<evidence type="ECO:0000256" key="3">
    <source>
        <dbReference type="ARBA" id="ARBA00022729"/>
    </source>
</evidence>
<dbReference type="InterPro" id="IPR004682">
    <property type="entry name" value="TRAP_DctP"/>
</dbReference>
<dbReference type="PIRSF" id="PIRSF006470">
    <property type="entry name" value="DctB"/>
    <property type="match status" value="1"/>
</dbReference>
<comment type="caution">
    <text evidence="5">The sequence shown here is derived from an EMBL/GenBank/DDBJ whole genome shotgun (WGS) entry which is preliminary data.</text>
</comment>